<accession>A0A8D9FG57</accession>
<proteinExistence type="predicted"/>
<reference evidence="3" key="1">
    <citation type="submission" date="2021-05" db="EMBL/GenBank/DDBJ databases">
        <authorList>
            <person name="Alioto T."/>
            <person name="Alioto T."/>
            <person name="Gomez Garrido J."/>
        </authorList>
    </citation>
    <scope>NUCLEOTIDE SEQUENCE</scope>
</reference>
<feature type="transmembrane region" description="Helical" evidence="2">
    <location>
        <begin position="34"/>
        <end position="56"/>
    </location>
</feature>
<dbReference type="AlphaFoldDB" id="A0A8D9FG57"/>
<keyword evidence="2" id="KW-0472">Membrane</keyword>
<feature type="compositionally biased region" description="Basic and acidic residues" evidence="1">
    <location>
        <begin position="177"/>
        <end position="190"/>
    </location>
</feature>
<evidence type="ECO:0000256" key="1">
    <source>
        <dbReference type="SAM" id="MobiDB-lite"/>
    </source>
</evidence>
<feature type="compositionally biased region" description="Basic residues" evidence="1">
    <location>
        <begin position="191"/>
        <end position="202"/>
    </location>
</feature>
<sequence length="202" mass="22393">MVFAVPFLAIPIGGKDESGNTAVIPQVDINLKSLFATGVIVFMLFFVIPKLVKLYLPPAPSHRGLRDTELSRILRTVDEALHGHNIDSTACTQKFICYAVSNVAHRVAHGQGSSLDKIVDGVLGIQWLRNLIHAESIKEALNLSYKEDNCQIYHERCPVTQGRLYGAAGSLLDAINRSKHDQSHQSDRTNRSKKRSSTRNSF</sequence>
<feature type="region of interest" description="Disordered" evidence="1">
    <location>
        <begin position="177"/>
        <end position="202"/>
    </location>
</feature>
<keyword evidence="2" id="KW-1133">Transmembrane helix</keyword>
<evidence type="ECO:0000313" key="3">
    <source>
        <dbReference type="EMBL" id="CAG6789628.1"/>
    </source>
</evidence>
<dbReference type="EMBL" id="HBUF01665986">
    <property type="protein sequence ID" value="CAG6789628.1"/>
    <property type="molecule type" value="Transcribed_RNA"/>
</dbReference>
<name>A0A8D9FG57_9HEMI</name>
<protein>
    <submittedName>
        <fullName evidence="3">Uncharacterized protein</fullName>
    </submittedName>
</protein>
<keyword evidence="2" id="KW-0812">Transmembrane</keyword>
<organism evidence="3">
    <name type="scientific">Cacopsylla melanoneura</name>
    <dbReference type="NCBI Taxonomy" id="428564"/>
    <lineage>
        <taxon>Eukaryota</taxon>
        <taxon>Metazoa</taxon>
        <taxon>Ecdysozoa</taxon>
        <taxon>Arthropoda</taxon>
        <taxon>Hexapoda</taxon>
        <taxon>Insecta</taxon>
        <taxon>Pterygota</taxon>
        <taxon>Neoptera</taxon>
        <taxon>Paraneoptera</taxon>
        <taxon>Hemiptera</taxon>
        <taxon>Sternorrhyncha</taxon>
        <taxon>Psylloidea</taxon>
        <taxon>Psyllidae</taxon>
        <taxon>Psyllinae</taxon>
        <taxon>Cacopsylla</taxon>
    </lineage>
</organism>
<evidence type="ECO:0000256" key="2">
    <source>
        <dbReference type="SAM" id="Phobius"/>
    </source>
</evidence>